<name>A0A4S8JDK4_MUSBA</name>
<dbReference type="InterPro" id="IPR013210">
    <property type="entry name" value="LRR_N_plant-typ"/>
</dbReference>
<dbReference type="Proteomes" id="UP000317650">
    <property type="component" value="Chromosome 7"/>
</dbReference>
<dbReference type="Pfam" id="PF00560">
    <property type="entry name" value="LRR_1"/>
    <property type="match status" value="1"/>
</dbReference>
<dbReference type="GO" id="GO:0012505">
    <property type="term" value="C:endomembrane system"/>
    <property type="evidence" value="ECO:0007669"/>
    <property type="project" value="UniProtKB-SubCell"/>
</dbReference>
<evidence type="ECO:0000256" key="1">
    <source>
        <dbReference type="ARBA" id="ARBA00022614"/>
    </source>
</evidence>
<dbReference type="Pfam" id="PF07714">
    <property type="entry name" value="PK_Tyr_Ser-Thr"/>
    <property type="match status" value="1"/>
</dbReference>
<evidence type="ECO:0000256" key="6">
    <source>
        <dbReference type="ARBA" id="ARBA00023136"/>
    </source>
</evidence>
<evidence type="ECO:0000259" key="11">
    <source>
        <dbReference type="PROSITE" id="PS50011"/>
    </source>
</evidence>
<dbReference type="FunFam" id="3.30.200.20:FF:000489">
    <property type="entry name" value="Inactive receptor-like serine/threonine-protein kinase"/>
    <property type="match status" value="1"/>
</dbReference>
<proteinExistence type="predicted"/>
<dbReference type="GO" id="GO:0004672">
    <property type="term" value="F:protein kinase activity"/>
    <property type="evidence" value="ECO:0007669"/>
    <property type="project" value="InterPro"/>
</dbReference>
<evidence type="ECO:0000313" key="13">
    <source>
        <dbReference type="Proteomes" id="UP000317650"/>
    </source>
</evidence>
<dbReference type="AlphaFoldDB" id="A0A4S8JDK4"/>
<dbReference type="EMBL" id="PYDT01000005">
    <property type="protein sequence ID" value="THU59459.1"/>
    <property type="molecule type" value="Genomic_DNA"/>
</dbReference>
<dbReference type="InterPro" id="IPR011009">
    <property type="entry name" value="Kinase-like_dom_sf"/>
</dbReference>
<comment type="caution">
    <text evidence="12">The sequence shown here is derived from an EMBL/GenBank/DDBJ whole genome shotgun (WGS) entry which is preliminary data.</text>
</comment>
<evidence type="ECO:0000256" key="10">
    <source>
        <dbReference type="SAM" id="SignalP"/>
    </source>
</evidence>
<sequence>MGGRWNLFRFHLHKVLCVVLMIHLLSDECLSINLEGLSLLEFRSRVESDPYGALQNWNPSDDDPCNWTGVHCADGKVVTLNLKEFSLRGILAPELGNLSHLRALVLYRNNFYGVIPKEIGGLTMLELLDLRNNMLNGTIPKEIGEILSLKHLLLCHNKFQGNTLLIQNPNMHFDLMHDQNLSCDMANNLGHVNRKVKNCFWETGWQTLKKFNSFLIPFEGRIIQILDVSPLRVLLPSFRSEGSLADGQKERNNYLATGFGEPYITSNVHVPTARRRLVEETRNLPAAPGSNGPVLQAVTVPPIASGSFPAIRDKSKLKPSPSPIPPQTPAPVSPLKTPPESTPTKPTDSAGNDIPLNKKSATWLYILVLPAAALLLTLVTCMFLVCRSKNSSTIGPWKTGLSGQLQKAFVTGVPKLKRSELEAACEDFSNIVVSYPDFTIYKGTLSSGVEIAVVSTTITSTDDWSRHSEFLFRKKIDTLSRMNHKNFVNLLGYCEEDEPFMRMMVLEYAPNGTLYEHLHVEEFEHLDWSARMRIIMGMAYCIQHMHELNPSVPHPNLQSSSILVSEDFAAKIADVSVWKEIVREGKTNGDDDLDPSESLSADPASNVYSFGILLLEIVSGKVPYSEEQDSLLNSVVEHLNGNGGVGSFVDPSLKTHKEEELEIICEIIQACINPEPSKRPTMKEVTSKLRTVIAISPEAATPRLSPLWWAELEILSVEAS</sequence>
<evidence type="ECO:0000313" key="12">
    <source>
        <dbReference type="EMBL" id="THU59459.1"/>
    </source>
</evidence>
<dbReference type="InterPro" id="IPR032675">
    <property type="entry name" value="LRR_dom_sf"/>
</dbReference>
<dbReference type="Gene3D" id="1.10.510.10">
    <property type="entry name" value="Transferase(Phosphotransferase) domain 1"/>
    <property type="match status" value="1"/>
</dbReference>
<evidence type="ECO:0000256" key="7">
    <source>
        <dbReference type="ARBA" id="ARBA00046288"/>
    </source>
</evidence>
<feature type="compositionally biased region" description="Pro residues" evidence="8">
    <location>
        <begin position="320"/>
        <end position="341"/>
    </location>
</feature>
<evidence type="ECO:0000256" key="2">
    <source>
        <dbReference type="ARBA" id="ARBA00022692"/>
    </source>
</evidence>
<keyword evidence="13" id="KW-1185">Reference proteome</keyword>
<dbReference type="PANTHER" id="PTHR46084">
    <property type="entry name" value="PROTEIN MALE DISCOVERER 2"/>
    <property type="match status" value="1"/>
</dbReference>
<feature type="domain" description="Protein kinase" evidence="11">
    <location>
        <begin position="388"/>
        <end position="693"/>
    </location>
</feature>
<dbReference type="InterPro" id="IPR001245">
    <property type="entry name" value="Ser-Thr/Tyr_kinase_cat_dom"/>
</dbReference>
<keyword evidence="5 9" id="KW-1133">Transmembrane helix</keyword>
<organism evidence="12 13">
    <name type="scientific">Musa balbisiana</name>
    <name type="common">Banana</name>
    <dbReference type="NCBI Taxonomy" id="52838"/>
    <lineage>
        <taxon>Eukaryota</taxon>
        <taxon>Viridiplantae</taxon>
        <taxon>Streptophyta</taxon>
        <taxon>Embryophyta</taxon>
        <taxon>Tracheophyta</taxon>
        <taxon>Spermatophyta</taxon>
        <taxon>Magnoliopsida</taxon>
        <taxon>Liliopsida</taxon>
        <taxon>Zingiberales</taxon>
        <taxon>Musaceae</taxon>
        <taxon>Musa</taxon>
    </lineage>
</organism>
<dbReference type="Gene3D" id="3.30.200.20">
    <property type="entry name" value="Phosphorylase Kinase, domain 1"/>
    <property type="match status" value="1"/>
</dbReference>
<protein>
    <recommendedName>
        <fullName evidence="11">Protein kinase domain-containing protein</fullName>
    </recommendedName>
</protein>
<dbReference type="Pfam" id="PF08263">
    <property type="entry name" value="LRRNT_2"/>
    <property type="match status" value="1"/>
</dbReference>
<keyword evidence="3 10" id="KW-0732">Signal</keyword>
<feature type="region of interest" description="Disordered" evidence="8">
    <location>
        <begin position="311"/>
        <end position="353"/>
    </location>
</feature>
<evidence type="ECO:0000256" key="5">
    <source>
        <dbReference type="ARBA" id="ARBA00022989"/>
    </source>
</evidence>
<dbReference type="STRING" id="52838.A0A4S8JDK4"/>
<evidence type="ECO:0000256" key="8">
    <source>
        <dbReference type="SAM" id="MobiDB-lite"/>
    </source>
</evidence>
<dbReference type="SUPFAM" id="SSF56112">
    <property type="entry name" value="Protein kinase-like (PK-like)"/>
    <property type="match status" value="1"/>
</dbReference>
<comment type="subcellular location">
    <subcellularLocation>
        <location evidence="7">Endomembrane system</location>
        <topology evidence="7">Single-pass type I membrane protein</topology>
    </subcellularLocation>
</comment>
<keyword evidence="6 9" id="KW-0472">Membrane</keyword>
<accession>A0A4S8JDK4</accession>
<keyword evidence="2 9" id="KW-0812">Transmembrane</keyword>
<dbReference type="PROSITE" id="PS50011">
    <property type="entry name" value="PROTEIN_KINASE_DOM"/>
    <property type="match status" value="1"/>
</dbReference>
<dbReference type="SUPFAM" id="SSF52058">
    <property type="entry name" value="L domain-like"/>
    <property type="match status" value="1"/>
</dbReference>
<evidence type="ECO:0000256" key="3">
    <source>
        <dbReference type="ARBA" id="ARBA00022729"/>
    </source>
</evidence>
<evidence type="ECO:0000256" key="9">
    <source>
        <dbReference type="SAM" id="Phobius"/>
    </source>
</evidence>
<feature type="transmembrane region" description="Helical" evidence="9">
    <location>
        <begin position="363"/>
        <end position="385"/>
    </location>
</feature>
<feature type="chain" id="PRO_5020354635" description="Protein kinase domain-containing protein" evidence="10">
    <location>
        <begin position="32"/>
        <end position="720"/>
    </location>
</feature>
<feature type="signal peptide" evidence="10">
    <location>
        <begin position="1"/>
        <end position="31"/>
    </location>
</feature>
<dbReference type="InterPro" id="IPR001611">
    <property type="entry name" value="Leu-rich_rpt"/>
</dbReference>
<dbReference type="GO" id="GO:0005524">
    <property type="term" value="F:ATP binding"/>
    <property type="evidence" value="ECO:0007669"/>
    <property type="project" value="InterPro"/>
</dbReference>
<gene>
    <name evidence="12" type="ORF">C4D60_Mb07t02360</name>
</gene>
<dbReference type="PANTHER" id="PTHR46084:SF1">
    <property type="entry name" value="PROTEIN MALE DISCOVERER 2"/>
    <property type="match status" value="1"/>
</dbReference>
<keyword evidence="4" id="KW-0677">Repeat</keyword>
<reference evidence="12 13" key="1">
    <citation type="journal article" date="2019" name="Nat. Plants">
        <title>Genome sequencing of Musa balbisiana reveals subgenome evolution and function divergence in polyploid bananas.</title>
        <authorList>
            <person name="Yao X."/>
        </authorList>
    </citation>
    <scope>NUCLEOTIDE SEQUENCE [LARGE SCALE GENOMIC DNA]</scope>
    <source>
        <strain evidence="13">cv. DH-PKW</strain>
        <tissue evidence="12">Leaves</tissue>
    </source>
</reference>
<dbReference type="FunFam" id="3.80.10.10:FF:000400">
    <property type="entry name" value="Nuclear pore complex protein NUP107"/>
    <property type="match status" value="1"/>
</dbReference>
<keyword evidence="1" id="KW-0433">Leucine-rich repeat</keyword>
<dbReference type="Gene3D" id="3.80.10.10">
    <property type="entry name" value="Ribonuclease Inhibitor"/>
    <property type="match status" value="1"/>
</dbReference>
<dbReference type="InterPro" id="IPR000719">
    <property type="entry name" value="Prot_kinase_dom"/>
</dbReference>
<evidence type="ECO:0000256" key="4">
    <source>
        <dbReference type="ARBA" id="ARBA00022737"/>
    </source>
</evidence>